<dbReference type="AlphaFoldDB" id="A0A1M5BPH5"/>
<dbReference type="EMBL" id="FQVK01000046">
    <property type="protein sequence ID" value="SHF44137.1"/>
    <property type="molecule type" value="Genomic_DNA"/>
</dbReference>
<evidence type="ECO:0000313" key="2">
    <source>
        <dbReference type="Proteomes" id="UP000325134"/>
    </source>
</evidence>
<dbReference type="RefSeq" id="WP_149777468.1">
    <property type="nucleotide sequence ID" value="NZ_FQVK01000046.1"/>
</dbReference>
<protein>
    <submittedName>
        <fullName evidence="1">Uncharacterized protein</fullName>
    </submittedName>
</protein>
<dbReference type="Proteomes" id="UP000325134">
    <property type="component" value="Unassembled WGS sequence"/>
</dbReference>
<organism evidence="1 2">
    <name type="scientific">Ruegeria intermedia</name>
    <dbReference type="NCBI Taxonomy" id="996115"/>
    <lineage>
        <taxon>Bacteria</taxon>
        <taxon>Pseudomonadati</taxon>
        <taxon>Pseudomonadota</taxon>
        <taxon>Alphaproteobacteria</taxon>
        <taxon>Rhodobacterales</taxon>
        <taxon>Roseobacteraceae</taxon>
        <taxon>Ruegeria</taxon>
    </lineage>
</organism>
<keyword evidence="2" id="KW-1185">Reference proteome</keyword>
<accession>A0A1M5BPH5</accession>
<gene>
    <name evidence="1" type="ORF">SAMN05444279_1461</name>
</gene>
<sequence>MEDDIELEDLEEEIDEMAMRLSLDLEAEEEIPFENDEADTPLGQTRREAARIRARWELDCSTPFDADSAFAGCDDHRQNEHDAIMEIRYEARRLLAIDSQDQNPAPLSSDILKFTQQILLS</sequence>
<reference evidence="1 2" key="1">
    <citation type="submission" date="2016-11" db="EMBL/GenBank/DDBJ databases">
        <authorList>
            <person name="Varghese N."/>
            <person name="Submissions S."/>
        </authorList>
    </citation>
    <scope>NUCLEOTIDE SEQUENCE [LARGE SCALE GENOMIC DNA]</scope>
    <source>
        <strain evidence="1 2">DSM 29341</strain>
    </source>
</reference>
<evidence type="ECO:0000313" key="1">
    <source>
        <dbReference type="EMBL" id="SHF44137.1"/>
    </source>
</evidence>
<name>A0A1M5BPH5_9RHOB</name>
<proteinExistence type="predicted"/>